<sequence length="268" mass="28462">MSAPQDVLLQRREGAVLVLVNNNPAARNALSAEFYTAATQALAEADADPTVGAIVLTGAGGFFCAGGNLNQLATRREMAPEDRRERLELLHTFVRRLRDTAKPVIAAVEGGAAGAGMSLALACDLLVSSREAFFGVSYIKVGLTPDGGITSFLAEFVSRQVLTELCLTGDRITAERLNALGAVNRLVEPGSAEAEAIALGQRIAEGPDRATARIKALCRGAHMRSLDEQLELEARAMVESQGDDEAAEGIGAFLQKRRADFTALRRRG</sequence>
<dbReference type="RefSeq" id="WP_250198337.1">
    <property type="nucleotide sequence ID" value="NZ_CP097636.1"/>
</dbReference>
<evidence type="ECO:0000256" key="1">
    <source>
        <dbReference type="ARBA" id="ARBA00005254"/>
    </source>
</evidence>
<dbReference type="Pfam" id="PF00378">
    <property type="entry name" value="ECH_1"/>
    <property type="match status" value="1"/>
</dbReference>
<dbReference type="PANTHER" id="PTHR11941:SF54">
    <property type="entry name" value="ENOYL-COA HYDRATASE, MITOCHONDRIAL"/>
    <property type="match status" value="1"/>
</dbReference>
<dbReference type="InterPro" id="IPR029045">
    <property type="entry name" value="ClpP/crotonase-like_dom_sf"/>
</dbReference>
<keyword evidence="5" id="KW-1185">Reference proteome</keyword>
<dbReference type="NCBIfam" id="NF046063">
    <property type="entry name" value="oxepin_alt"/>
    <property type="match status" value="1"/>
</dbReference>
<dbReference type="InterPro" id="IPR001753">
    <property type="entry name" value="Enoyl-CoA_hydra/iso"/>
</dbReference>
<dbReference type="SUPFAM" id="SSF52096">
    <property type="entry name" value="ClpP/crotonase"/>
    <property type="match status" value="1"/>
</dbReference>
<evidence type="ECO:0000313" key="4">
    <source>
        <dbReference type="EMBL" id="URI10130.1"/>
    </source>
</evidence>
<dbReference type="InterPro" id="IPR018376">
    <property type="entry name" value="Enoyl-CoA_hyd/isom_CS"/>
</dbReference>
<dbReference type="Proteomes" id="UP001056201">
    <property type="component" value="Chromosome 2"/>
</dbReference>
<evidence type="ECO:0000256" key="3">
    <source>
        <dbReference type="RuleBase" id="RU003707"/>
    </source>
</evidence>
<dbReference type="PROSITE" id="PS00166">
    <property type="entry name" value="ENOYL_COA_HYDRATASE"/>
    <property type="match status" value="1"/>
</dbReference>
<gene>
    <name evidence="4" type="ORF">MW290_31850</name>
</gene>
<reference evidence="4" key="1">
    <citation type="submission" date="2022-05" db="EMBL/GenBank/DDBJ databases">
        <title>An RpoN-dependent PEP-CTERM gene is involved in floc formation of an Aquincola tertiaricarbonis strain.</title>
        <authorList>
            <person name="Qiu D."/>
            <person name="Xia M."/>
        </authorList>
    </citation>
    <scope>NUCLEOTIDE SEQUENCE</scope>
    <source>
        <strain evidence="4">RN12</strain>
    </source>
</reference>
<dbReference type="NCBIfam" id="NF005700">
    <property type="entry name" value="PRK07511.1"/>
    <property type="match status" value="1"/>
</dbReference>
<comment type="similarity">
    <text evidence="1 3">Belongs to the enoyl-CoA hydratase/isomerase family.</text>
</comment>
<accession>A0ABY4SFQ7</accession>
<dbReference type="Gene3D" id="3.90.226.10">
    <property type="entry name" value="2-enoyl-CoA Hydratase, Chain A, domain 1"/>
    <property type="match status" value="1"/>
</dbReference>
<dbReference type="Gene3D" id="1.10.12.10">
    <property type="entry name" value="Lyase 2-enoyl-coa Hydratase, Chain A, domain 2"/>
    <property type="match status" value="1"/>
</dbReference>
<organism evidence="4 5">
    <name type="scientific">Aquincola tertiaricarbonis</name>
    <dbReference type="NCBI Taxonomy" id="391953"/>
    <lineage>
        <taxon>Bacteria</taxon>
        <taxon>Pseudomonadati</taxon>
        <taxon>Pseudomonadota</taxon>
        <taxon>Betaproteobacteria</taxon>
        <taxon>Burkholderiales</taxon>
        <taxon>Sphaerotilaceae</taxon>
        <taxon>Aquincola</taxon>
    </lineage>
</organism>
<dbReference type="CDD" id="cd06558">
    <property type="entry name" value="crotonase-like"/>
    <property type="match status" value="1"/>
</dbReference>
<dbReference type="InterPro" id="IPR014748">
    <property type="entry name" value="Enoyl-CoA_hydra_C"/>
</dbReference>
<name>A0ABY4SFQ7_AQUTE</name>
<dbReference type="PANTHER" id="PTHR11941">
    <property type="entry name" value="ENOYL-COA HYDRATASE-RELATED"/>
    <property type="match status" value="1"/>
</dbReference>
<evidence type="ECO:0000256" key="2">
    <source>
        <dbReference type="ARBA" id="ARBA00023239"/>
    </source>
</evidence>
<evidence type="ECO:0000313" key="5">
    <source>
        <dbReference type="Proteomes" id="UP001056201"/>
    </source>
</evidence>
<proteinExistence type="inferred from homology"/>
<protein>
    <submittedName>
        <fullName evidence="4">Enoyl-CoA hydratase</fullName>
    </submittedName>
</protein>
<dbReference type="EMBL" id="CP097636">
    <property type="protein sequence ID" value="URI10130.1"/>
    <property type="molecule type" value="Genomic_DNA"/>
</dbReference>
<keyword evidence="2" id="KW-0456">Lyase</keyword>